<evidence type="ECO:0000313" key="2">
    <source>
        <dbReference type="EMBL" id="KAG5580312.1"/>
    </source>
</evidence>
<evidence type="ECO:0000256" key="1">
    <source>
        <dbReference type="SAM" id="MobiDB-lite"/>
    </source>
</evidence>
<accession>A0A9J5WZG3</accession>
<keyword evidence="3" id="KW-1185">Reference proteome</keyword>
<feature type="region of interest" description="Disordered" evidence="1">
    <location>
        <begin position="66"/>
        <end position="108"/>
    </location>
</feature>
<name>A0A9J5WZG3_SOLCO</name>
<gene>
    <name evidence="2" type="ORF">H5410_050939</name>
</gene>
<organism evidence="2 3">
    <name type="scientific">Solanum commersonii</name>
    <name type="common">Commerson's wild potato</name>
    <name type="synonym">Commerson's nightshade</name>
    <dbReference type="NCBI Taxonomy" id="4109"/>
    <lineage>
        <taxon>Eukaryota</taxon>
        <taxon>Viridiplantae</taxon>
        <taxon>Streptophyta</taxon>
        <taxon>Embryophyta</taxon>
        <taxon>Tracheophyta</taxon>
        <taxon>Spermatophyta</taxon>
        <taxon>Magnoliopsida</taxon>
        <taxon>eudicotyledons</taxon>
        <taxon>Gunneridae</taxon>
        <taxon>Pentapetalae</taxon>
        <taxon>asterids</taxon>
        <taxon>lamiids</taxon>
        <taxon>Solanales</taxon>
        <taxon>Solanaceae</taxon>
        <taxon>Solanoideae</taxon>
        <taxon>Solaneae</taxon>
        <taxon>Solanum</taxon>
    </lineage>
</organism>
<comment type="caution">
    <text evidence="2">The sequence shown here is derived from an EMBL/GenBank/DDBJ whole genome shotgun (WGS) entry which is preliminary data.</text>
</comment>
<proteinExistence type="predicted"/>
<feature type="compositionally biased region" description="Basic and acidic residues" evidence="1">
    <location>
        <begin position="83"/>
        <end position="95"/>
    </location>
</feature>
<dbReference type="Proteomes" id="UP000824120">
    <property type="component" value="Chromosome 10"/>
</dbReference>
<reference evidence="2 3" key="1">
    <citation type="submission" date="2020-09" db="EMBL/GenBank/DDBJ databases">
        <title>De no assembly of potato wild relative species, Solanum commersonii.</title>
        <authorList>
            <person name="Cho K."/>
        </authorList>
    </citation>
    <scope>NUCLEOTIDE SEQUENCE [LARGE SCALE GENOMIC DNA]</scope>
    <source>
        <strain evidence="2">LZ3.2</strain>
        <tissue evidence="2">Leaf</tissue>
    </source>
</reference>
<evidence type="ECO:0000313" key="3">
    <source>
        <dbReference type="Proteomes" id="UP000824120"/>
    </source>
</evidence>
<protein>
    <submittedName>
        <fullName evidence="2">Uncharacterized protein</fullName>
    </submittedName>
</protein>
<feature type="compositionally biased region" description="Polar residues" evidence="1">
    <location>
        <begin position="99"/>
        <end position="108"/>
    </location>
</feature>
<dbReference type="EMBL" id="JACXVP010000010">
    <property type="protein sequence ID" value="KAG5580312.1"/>
    <property type="molecule type" value="Genomic_DNA"/>
</dbReference>
<feature type="compositionally biased region" description="Polar residues" evidence="1">
    <location>
        <begin position="1"/>
        <end position="16"/>
    </location>
</feature>
<sequence>MQGPGMNTNVSINNVRESGDQIPKPPPPVINVDDDHNLNNDTPSPVLAVNVVTDDVIRGRMVWKEKPYNMQEGEPNRRALPHVTHENQSTDHRIDLQAPATTESQPEK</sequence>
<dbReference type="AlphaFoldDB" id="A0A9J5WZG3"/>
<feature type="region of interest" description="Disordered" evidence="1">
    <location>
        <begin position="1"/>
        <end position="45"/>
    </location>
</feature>